<evidence type="ECO:0000313" key="3">
    <source>
        <dbReference type="Proteomes" id="UP000271098"/>
    </source>
</evidence>
<dbReference type="OrthoDB" id="5823048at2759"/>
<keyword evidence="3" id="KW-1185">Reference proteome</keyword>
<keyword evidence="1" id="KW-0812">Transmembrane</keyword>
<organism evidence="4">
    <name type="scientific">Gongylonema pulchrum</name>
    <dbReference type="NCBI Taxonomy" id="637853"/>
    <lineage>
        <taxon>Eukaryota</taxon>
        <taxon>Metazoa</taxon>
        <taxon>Ecdysozoa</taxon>
        <taxon>Nematoda</taxon>
        <taxon>Chromadorea</taxon>
        <taxon>Rhabditida</taxon>
        <taxon>Spirurina</taxon>
        <taxon>Spiruromorpha</taxon>
        <taxon>Spiruroidea</taxon>
        <taxon>Gongylonematidae</taxon>
        <taxon>Gongylonema</taxon>
    </lineage>
</organism>
<name>A0A183EQ28_9BILA</name>
<reference evidence="4" key="1">
    <citation type="submission" date="2016-06" db="UniProtKB">
        <authorList>
            <consortium name="WormBaseParasite"/>
        </authorList>
    </citation>
    <scope>IDENTIFICATION</scope>
</reference>
<dbReference type="EMBL" id="UYRT01096729">
    <property type="protein sequence ID" value="VDN40941.1"/>
    <property type="molecule type" value="Genomic_DNA"/>
</dbReference>
<gene>
    <name evidence="2" type="ORF">GPUH_LOCUS23071</name>
</gene>
<evidence type="ECO:0000313" key="4">
    <source>
        <dbReference type="WBParaSite" id="GPUH_0002309701-mRNA-1"/>
    </source>
</evidence>
<dbReference type="AlphaFoldDB" id="A0A183EQ28"/>
<evidence type="ECO:0000313" key="2">
    <source>
        <dbReference type="EMBL" id="VDN40941.1"/>
    </source>
</evidence>
<protein>
    <submittedName>
        <fullName evidence="4">SSD domain-containing protein</fullName>
    </submittedName>
</protein>
<evidence type="ECO:0000256" key="1">
    <source>
        <dbReference type="SAM" id="Phobius"/>
    </source>
</evidence>
<dbReference type="Proteomes" id="UP000271098">
    <property type="component" value="Unassembled WGS sequence"/>
</dbReference>
<keyword evidence="1" id="KW-0472">Membrane</keyword>
<proteinExistence type="predicted"/>
<feature type="transmembrane region" description="Helical" evidence="1">
    <location>
        <begin position="172"/>
        <end position="196"/>
    </location>
</feature>
<keyword evidence="1" id="KW-1133">Transmembrane helix</keyword>
<feature type="transmembrane region" description="Helical" evidence="1">
    <location>
        <begin position="47"/>
        <end position="70"/>
    </location>
</feature>
<dbReference type="WBParaSite" id="GPUH_0002309701-mRNA-1">
    <property type="protein sequence ID" value="GPUH_0002309701-mRNA-1"/>
    <property type="gene ID" value="GPUH_0002309701"/>
</dbReference>
<feature type="transmembrane region" description="Helical" evidence="1">
    <location>
        <begin position="82"/>
        <end position="109"/>
    </location>
</feature>
<feature type="transmembrane region" description="Helical" evidence="1">
    <location>
        <begin position="137"/>
        <end position="160"/>
    </location>
</feature>
<accession>A0A183EQ28</accession>
<reference evidence="2 3" key="2">
    <citation type="submission" date="2018-11" db="EMBL/GenBank/DDBJ databases">
        <authorList>
            <consortium name="Pathogen Informatics"/>
        </authorList>
    </citation>
    <scope>NUCLEOTIDE SEQUENCE [LARGE SCALE GENOMIC DNA]</scope>
</reference>
<sequence>MRYVDGGTHHRYHLDVDRLDSAPSTARPVRRASIASVSLEDANRLEWVTPFICLFTCILYVCLFYMYTLMYADWPALSSDQWLSAAVPTLASVLWLPSAFIFLLIFAHIKRLDTSVDVVWRPSLVTARTLAANYDTLVAIALCSFAGYNLSVAGLILLMLSLMIFITSGRTCTVVCSAAAVLLSVLWLMSFVSYAIRLPDYTYPENCSVKYRIIIDRNTSQWIGFSPDQ</sequence>